<keyword evidence="1" id="KW-0677">Repeat</keyword>
<accession>A0A8S1H2B2</accession>
<dbReference type="SUPFAM" id="SSF48403">
    <property type="entry name" value="Ankyrin repeat"/>
    <property type="match status" value="1"/>
</dbReference>
<feature type="repeat" description="ANK" evidence="3">
    <location>
        <begin position="133"/>
        <end position="165"/>
    </location>
</feature>
<dbReference type="Pfam" id="PF12796">
    <property type="entry name" value="Ank_2"/>
    <property type="match status" value="1"/>
</dbReference>
<protein>
    <submittedName>
        <fullName evidence="4">Uncharacterized protein</fullName>
    </submittedName>
</protein>
<dbReference type="InterPro" id="IPR002110">
    <property type="entry name" value="Ankyrin_rpt"/>
</dbReference>
<gene>
    <name evidence="4" type="ORF">CAUJ_LOCUS5570</name>
</gene>
<evidence type="ECO:0000256" key="2">
    <source>
        <dbReference type="ARBA" id="ARBA00023043"/>
    </source>
</evidence>
<dbReference type="PANTHER" id="PTHR24198">
    <property type="entry name" value="ANKYRIN REPEAT AND PROTEIN KINASE DOMAIN-CONTAINING PROTEIN"/>
    <property type="match status" value="1"/>
</dbReference>
<reference evidence="4" key="1">
    <citation type="submission" date="2020-10" db="EMBL/GenBank/DDBJ databases">
        <authorList>
            <person name="Kikuchi T."/>
        </authorList>
    </citation>
    <scope>NUCLEOTIDE SEQUENCE</scope>
    <source>
        <strain evidence="4">NKZ352</strain>
    </source>
</reference>
<keyword evidence="5" id="KW-1185">Reference proteome</keyword>
<dbReference type="PROSITE" id="PS50088">
    <property type="entry name" value="ANK_REPEAT"/>
    <property type="match status" value="2"/>
</dbReference>
<name>A0A8S1H2B2_9PELO</name>
<dbReference type="SMART" id="SM00248">
    <property type="entry name" value="ANK"/>
    <property type="match status" value="4"/>
</dbReference>
<dbReference type="Gene3D" id="1.25.40.20">
    <property type="entry name" value="Ankyrin repeat-containing domain"/>
    <property type="match status" value="2"/>
</dbReference>
<evidence type="ECO:0000256" key="3">
    <source>
        <dbReference type="PROSITE-ProRule" id="PRU00023"/>
    </source>
</evidence>
<dbReference type="AlphaFoldDB" id="A0A8S1H2B2"/>
<comment type="caution">
    <text evidence="4">The sequence shown here is derived from an EMBL/GenBank/DDBJ whole genome shotgun (WGS) entry which is preliminary data.</text>
</comment>
<proteinExistence type="predicted"/>
<dbReference type="Proteomes" id="UP000835052">
    <property type="component" value="Unassembled WGS sequence"/>
</dbReference>
<dbReference type="PANTHER" id="PTHR24198:SF165">
    <property type="entry name" value="ANKYRIN REPEAT-CONTAINING PROTEIN-RELATED"/>
    <property type="match status" value="1"/>
</dbReference>
<dbReference type="InterPro" id="IPR036770">
    <property type="entry name" value="Ankyrin_rpt-contain_sf"/>
</dbReference>
<dbReference type="PROSITE" id="PS50297">
    <property type="entry name" value="ANK_REP_REGION"/>
    <property type="match status" value="1"/>
</dbReference>
<evidence type="ECO:0000256" key="1">
    <source>
        <dbReference type="ARBA" id="ARBA00022737"/>
    </source>
</evidence>
<dbReference type="EMBL" id="CAJGYM010000011">
    <property type="protein sequence ID" value="CAD6189651.1"/>
    <property type="molecule type" value="Genomic_DNA"/>
</dbReference>
<evidence type="ECO:0000313" key="5">
    <source>
        <dbReference type="Proteomes" id="UP000835052"/>
    </source>
</evidence>
<dbReference type="OrthoDB" id="539213at2759"/>
<keyword evidence="2 3" id="KW-0040">ANK repeat</keyword>
<feature type="repeat" description="ANK" evidence="3">
    <location>
        <begin position="207"/>
        <end position="239"/>
    </location>
</feature>
<sequence length="659" mass="76262">MEELPDEQFRNNLLEAIYNGNLDELKKVTDGKSEEYLHRFLNEPAEKIPLIVACKKSLFDIARHLINLGADPLVFIESDPKSEKDPETALRLTIEKACARDIYDYLLHGPSFKFLKVLVEEAKINLKEAPGMKNEPPLFIACRQAEFKIFKYLCEQGADVCERNSEGLTLLMKPEFFVEESPHSYHSRNIFNLIIKQGLSVNAVSPTGKTALHYAVESKNLYFMRCLLFDGANVTCDSNNENPLFTVAVKEDEDLFRCLYEHVEDPKTKRDAMLLMATEEFLEGDNFSAVDDFKEAFAVPPVRNEEEVALNPAYDSLREIQSFNDFKDGNERFKFMQCFIIRERILGQGHHRVRDALYNYLGKHLASENYQFRDKAIYCYTLSLFERYPEPLSEPFKNMIDLLYDVLAQEDDYLNSFFPHEADIEKDHSGMVELATHVFHQIHNVLEKCYKEKGERSGMGALRITNTAVELISMIYGFHDMEDERERKRLGIDLPRFIDVADLLHIPLLHSKAFIGDQRLFSLFVNAGANIHGKHWEEQTPLTALTFDRFSVNSENYYFDGESPYDWCDPVRELIHAGSRLFIRDSDDCRVFDSLQNAQKKHKYKDPIVLGKFISLKDMAAEIVEANYSAKYLEYILPRNLRVFLDLKDGSYKCSCCDF</sequence>
<organism evidence="4 5">
    <name type="scientific">Caenorhabditis auriculariae</name>
    <dbReference type="NCBI Taxonomy" id="2777116"/>
    <lineage>
        <taxon>Eukaryota</taxon>
        <taxon>Metazoa</taxon>
        <taxon>Ecdysozoa</taxon>
        <taxon>Nematoda</taxon>
        <taxon>Chromadorea</taxon>
        <taxon>Rhabditida</taxon>
        <taxon>Rhabditina</taxon>
        <taxon>Rhabditomorpha</taxon>
        <taxon>Rhabditoidea</taxon>
        <taxon>Rhabditidae</taxon>
        <taxon>Peloderinae</taxon>
        <taxon>Caenorhabditis</taxon>
    </lineage>
</organism>
<evidence type="ECO:0000313" key="4">
    <source>
        <dbReference type="EMBL" id="CAD6189651.1"/>
    </source>
</evidence>